<sequence length="137" mass="15340">YDQGGKHCGGEDSFQGGAGEGVEGRNIEGSGQVGKWMKTLDCRKLNEETVKTHFKMEGVRQVMESMQEGEYAMTLDLKGTFLHVKVELSLRLYMDKVPCDFPQYAEAGDQGDQGNLESESNFLYRRYSAYGSGYRKA</sequence>
<feature type="region of interest" description="Disordered" evidence="1">
    <location>
        <begin position="1"/>
        <end position="29"/>
    </location>
</feature>
<proteinExistence type="predicted"/>
<gene>
    <name evidence="2" type="ORF">EZS28_030038</name>
</gene>
<dbReference type="AlphaFoldDB" id="A0A5J4UWH4"/>
<evidence type="ECO:0008006" key="4">
    <source>
        <dbReference type="Google" id="ProtNLM"/>
    </source>
</evidence>
<evidence type="ECO:0000313" key="3">
    <source>
        <dbReference type="Proteomes" id="UP000324800"/>
    </source>
</evidence>
<dbReference type="Gene3D" id="3.10.10.10">
    <property type="entry name" value="HIV Type 1 Reverse Transcriptase, subunit A, domain 1"/>
    <property type="match status" value="1"/>
</dbReference>
<dbReference type="Proteomes" id="UP000324800">
    <property type="component" value="Unassembled WGS sequence"/>
</dbReference>
<organism evidence="2 3">
    <name type="scientific">Streblomastix strix</name>
    <dbReference type="NCBI Taxonomy" id="222440"/>
    <lineage>
        <taxon>Eukaryota</taxon>
        <taxon>Metamonada</taxon>
        <taxon>Preaxostyla</taxon>
        <taxon>Oxymonadida</taxon>
        <taxon>Streblomastigidae</taxon>
        <taxon>Streblomastix</taxon>
    </lineage>
</organism>
<accession>A0A5J4UWH4</accession>
<dbReference type="EMBL" id="SNRW01011983">
    <property type="protein sequence ID" value="KAA6374432.1"/>
    <property type="molecule type" value="Genomic_DNA"/>
</dbReference>
<protein>
    <recommendedName>
        <fullName evidence="4">Reverse transcriptase domain-containing protein</fullName>
    </recommendedName>
</protein>
<dbReference type="InterPro" id="IPR043128">
    <property type="entry name" value="Rev_trsase/Diguanyl_cyclase"/>
</dbReference>
<reference evidence="2 3" key="1">
    <citation type="submission" date="2019-03" db="EMBL/GenBank/DDBJ databases">
        <title>Single cell metagenomics reveals metabolic interactions within the superorganism composed of flagellate Streblomastix strix and complex community of Bacteroidetes bacteria on its surface.</title>
        <authorList>
            <person name="Treitli S.C."/>
            <person name="Kolisko M."/>
            <person name="Husnik F."/>
            <person name="Keeling P."/>
            <person name="Hampl V."/>
        </authorList>
    </citation>
    <scope>NUCLEOTIDE SEQUENCE [LARGE SCALE GENOMIC DNA]</scope>
    <source>
        <strain evidence="2">ST1C</strain>
    </source>
</reference>
<dbReference type="InterPro" id="IPR043502">
    <property type="entry name" value="DNA/RNA_pol_sf"/>
</dbReference>
<evidence type="ECO:0000256" key="1">
    <source>
        <dbReference type="SAM" id="MobiDB-lite"/>
    </source>
</evidence>
<dbReference type="Gene3D" id="3.30.70.270">
    <property type="match status" value="1"/>
</dbReference>
<comment type="caution">
    <text evidence="2">The sequence shown here is derived from an EMBL/GenBank/DDBJ whole genome shotgun (WGS) entry which is preliminary data.</text>
</comment>
<evidence type="ECO:0000313" key="2">
    <source>
        <dbReference type="EMBL" id="KAA6374432.1"/>
    </source>
</evidence>
<dbReference type="SUPFAM" id="SSF56672">
    <property type="entry name" value="DNA/RNA polymerases"/>
    <property type="match status" value="1"/>
</dbReference>
<feature type="non-terminal residue" evidence="2">
    <location>
        <position position="1"/>
    </location>
</feature>
<name>A0A5J4UWH4_9EUKA</name>
<feature type="compositionally biased region" description="Basic and acidic residues" evidence="1">
    <location>
        <begin position="1"/>
        <end position="10"/>
    </location>
</feature>